<dbReference type="PANTHER" id="PTHR35043">
    <property type="entry name" value="TRANSCRIPTION FACTOR DOMAIN-CONTAINING PROTEIN"/>
    <property type="match status" value="1"/>
</dbReference>
<evidence type="ECO:0000313" key="3">
    <source>
        <dbReference type="Proteomes" id="UP000005446"/>
    </source>
</evidence>
<keyword evidence="1" id="KW-0472">Membrane</keyword>
<dbReference type="InParanoid" id="H0EUC2"/>
<evidence type="ECO:0000256" key="1">
    <source>
        <dbReference type="SAM" id="Phobius"/>
    </source>
</evidence>
<dbReference type="PANTHER" id="PTHR35043:SF8">
    <property type="entry name" value="DUF4220 DOMAIN-CONTAINING PROTEIN"/>
    <property type="match status" value="1"/>
</dbReference>
<gene>
    <name evidence="2" type="ORF">M7I_6355</name>
</gene>
<accession>H0EUC2</accession>
<organism evidence="2 3">
    <name type="scientific">Glarea lozoyensis (strain ATCC 74030 / MF5533)</name>
    <dbReference type="NCBI Taxonomy" id="1104152"/>
    <lineage>
        <taxon>Eukaryota</taxon>
        <taxon>Fungi</taxon>
        <taxon>Dikarya</taxon>
        <taxon>Ascomycota</taxon>
        <taxon>Pezizomycotina</taxon>
        <taxon>Leotiomycetes</taxon>
        <taxon>Helotiales</taxon>
        <taxon>Helotiaceae</taxon>
        <taxon>Glarea</taxon>
    </lineage>
</organism>
<proteinExistence type="predicted"/>
<dbReference type="HOGENOM" id="CLU_022883_1_0_1"/>
<keyword evidence="3" id="KW-1185">Reference proteome</keyword>
<feature type="transmembrane region" description="Helical" evidence="1">
    <location>
        <begin position="188"/>
        <end position="206"/>
    </location>
</feature>
<feature type="transmembrane region" description="Helical" evidence="1">
    <location>
        <begin position="258"/>
        <end position="278"/>
    </location>
</feature>
<dbReference type="EMBL" id="AGUE01000170">
    <property type="protein sequence ID" value="EHK97858.1"/>
    <property type="molecule type" value="Genomic_DNA"/>
</dbReference>
<keyword evidence="1" id="KW-0812">Transmembrane</keyword>
<reference evidence="2 3" key="1">
    <citation type="journal article" date="2012" name="Eukaryot. Cell">
        <title>Genome sequence of the fungus Glarea lozoyensis: the first genome sequence of a species from the Helotiaceae family.</title>
        <authorList>
            <person name="Youssar L."/>
            <person name="Gruening B.A."/>
            <person name="Erxleben A."/>
            <person name="Guenther S."/>
            <person name="Huettel W."/>
        </authorList>
    </citation>
    <scope>NUCLEOTIDE SEQUENCE [LARGE SCALE GENOMIC DNA]</scope>
    <source>
        <strain evidence="3">ATCC 74030 / MF5533</strain>
    </source>
</reference>
<dbReference type="Proteomes" id="UP000005446">
    <property type="component" value="Unassembled WGS sequence"/>
</dbReference>
<comment type="caution">
    <text evidence="2">The sequence shown here is derived from an EMBL/GenBank/DDBJ whole genome shotgun (WGS) entry which is preliminary data.</text>
</comment>
<feature type="transmembrane region" description="Helical" evidence="1">
    <location>
        <begin position="25"/>
        <end position="43"/>
    </location>
</feature>
<feature type="transmembrane region" description="Helical" evidence="1">
    <location>
        <begin position="299"/>
        <end position="320"/>
    </location>
</feature>
<dbReference type="AlphaFoldDB" id="H0EUC2"/>
<name>H0EUC2_GLAL7</name>
<protein>
    <submittedName>
        <fullName evidence="2">Uncharacterized protein</fullName>
    </submittedName>
</protein>
<sequence length="405" mass="46030">MNASTNGTQHVMQGWTSSPDQRGTIDILFSCCLTTLLCCWTSVCPNVPAKNDSKWMQLQDKMNLAFMGLLGPEFLLMLALGQWASARRSVKMFRAAGYEQWTMTHAFFADMGGIMLQTPGYPEFPVDAEQLYYLIDKRYIEYPDIHKADIDDKNKSDGLARLITVCQTLWFTISCVARPLQSLSLTTIELTTLSFILLYLFISFAWRHKPIDVSRPLTLHTTTPISRIHSEGPPSARAPTKAWGLDFISRREYFMSLFWSYFTNLAYTLHIPLIHLFTRRITSRPHDRIRTDHFAATDALSEVLSAPLIGAYAVIFALAWDFEFPSRVEQMLWRASSHDELWRFETFNVAEGKKSSHDDTGSRGVVDDAVRRGVEEYVARPRPASGDPAFGDCAYYDDLCGILLV</sequence>
<feature type="transmembrane region" description="Helical" evidence="1">
    <location>
        <begin position="63"/>
        <end position="84"/>
    </location>
</feature>
<keyword evidence="1" id="KW-1133">Transmembrane helix</keyword>
<evidence type="ECO:0000313" key="2">
    <source>
        <dbReference type="EMBL" id="EHK97858.1"/>
    </source>
</evidence>
<dbReference type="OrthoDB" id="9451547at2759"/>